<dbReference type="VEuPathDB" id="CryptoDB:Cvel_15895"/>
<evidence type="ECO:0000313" key="10">
    <source>
        <dbReference type="EMBL" id="CEM09559.1"/>
    </source>
</evidence>
<evidence type="ECO:0000256" key="5">
    <source>
        <dbReference type="ARBA" id="ARBA00022833"/>
    </source>
</evidence>
<evidence type="ECO:0000259" key="8">
    <source>
        <dbReference type="PROSITE" id="PS50089"/>
    </source>
</evidence>
<dbReference type="GO" id="GO:0008270">
    <property type="term" value="F:zinc ion binding"/>
    <property type="evidence" value="ECO:0007669"/>
    <property type="project" value="UniProtKB-KW"/>
</dbReference>
<dbReference type="FunFam" id="3.30.40.10:FF:000121">
    <property type="entry name" value="TNF receptor-associated factor"/>
    <property type="match status" value="1"/>
</dbReference>
<dbReference type="AlphaFoldDB" id="A0A0G4FAK7"/>
<keyword evidence="4 6" id="KW-0863">Zinc-finger</keyword>
<keyword evidence="3 6" id="KW-0479">Metal-binding</keyword>
<sequence>MAQEEFVKNLNASLAVDKDVARELFCPLCFSFSTEPKTVDCPAGHMFCIDCIDPVLQAGDPCPCCRGQFTELRQVPLVVKNMIATLKWHCKNKDKDCSFTGTSAQLQEHLEQNCTKEEVPCGFSGCNERVQRGSLTARQKKCPRRPVECEHCESQIPFITMSTHLKTCPSFPVVCPKSCGTETTRAELKSHLKDHCPEEKTKCPIPHCGKALKRKEIDVHVNDADPKVSAKHLKLMLKEREAMGKKEKKDKNRLTDAIAQRDQLSSDLSTLKADKLELENKFALLEEERDQKDQEIRNLNSKDSLTFVLSLPDFARGAGTFRSDTKFESPDIYFKNTKFTLVVYPKGNVPLGISSVYFYKGYGCNCNDTIDVKFKLMGLRNAQWREVVQKTVRVPFSTVRRGHEVGIASFAPFSTLRNEASRSTEGSLRLEVTMESKRSGTPVMLGTMT</sequence>
<comment type="subcellular location">
    <subcellularLocation>
        <location evidence="1">Cytoplasm</location>
    </subcellularLocation>
</comment>
<evidence type="ECO:0000256" key="7">
    <source>
        <dbReference type="SAM" id="Coils"/>
    </source>
</evidence>
<gene>
    <name evidence="10" type="ORF">Cvel_15895</name>
</gene>
<dbReference type="PROSITE" id="PS50089">
    <property type="entry name" value="ZF_RING_2"/>
    <property type="match status" value="1"/>
</dbReference>
<evidence type="ECO:0008006" key="11">
    <source>
        <dbReference type="Google" id="ProtNLM"/>
    </source>
</evidence>
<dbReference type="PANTHER" id="PTHR10131">
    <property type="entry name" value="TNF RECEPTOR ASSOCIATED FACTOR"/>
    <property type="match status" value="1"/>
</dbReference>
<feature type="coiled-coil region" evidence="7">
    <location>
        <begin position="261"/>
        <end position="302"/>
    </location>
</feature>
<dbReference type="Pfam" id="PF02176">
    <property type="entry name" value="zf-TRAF"/>
    <property type="match status" value="2"/>
</dbReference>
<evidence type="ECO:0000256" key="4">
    <source>
        <dbReference type="ARBA" id="ARBA00022771"/>
    </source>
</evidence>
<feature type="zinc finger region" description="TRAF-type" evidence="6">
    <location>
        <begin position="109"/>
        <end position="161"/>
    </location>
</feature>
<evidence type="ECO:0000256" key="1">
    <source>
        <dbReference type="ARBA" id="ARBA00004496"/>
    </source>
</evidence>
<dbReference type="InterPro" id="IPR001841">
    <property type="entry name" value="Znf_RING"/>
</dbReference>
<organism evidence="10">
    <name type="scientific">Chromera velia CCMP2878</name>
    <dbReference type="NCBI Taxonomy" id="1169474"/>
    <lineage>
        <taxon>Eukaryota</taxon>
        <taxon>Sar</taxon>
        <taxon>Alveolata</taxon>
        <taxon>Colpodellida</taxon>
        <taxon>Chromeraceae</taxon>
        <taxon>Chromera</taxon>
    </lineage>
</organism>
<feature type="domain" description="TRAF-type" evidence="9">
    <location>
        <begin position="163"/>
        <end position="217"/>
    </location>
</feature>
<evidence type="ECO:0000256" key="3">
    <source>
        <dbReference type="ARBA" id="ARBA00022723"/>
    </source>
</evidence>
<dbReference type="PROSITE" id="PS50145">
    <property type="entry name" value="ZF_TRAF"/>
    <property type="match status" value="2"/>
</dbReference>
<evidence type="ECO:0000259" key="9">
    <source>
        <dbReference type="PROSITE" id="PS50145"/>
    </source>
</evidence>
<dbReference type="InterPro" id="IPR001293">
    <property type="entry name" value="Znf_TRAF"/>
</dbReference>
<accession>A0A0G4FAK7</accession>
<keyword evidence="7" id="KW-0175">Coiled coil</keyword>
<feature type="zinc finger region" description="TRAF-type" evidence="6">
    <location>
        <begin position="163"/>
        <end position="217"/>
    </location>
</feature>
<name>A0A0G4FAK7_9ALVE</name>
<reference evidence="10" key="1">
    <citation type="submission" date="2014-11" db="EMBL/GenBank/DDBJ databases">
        <authorList>
            <person name="Otto D Thomas"/>
            <person name="Naeem Raeece"/>
        </authorList>
    </citation>
    <scope>NUCLEOTIDE SEQUENCE</scope>
</reference>
<dbReference type="Gene3D" id="3.30.40.10">
    <property type="entry name" value="Zinc/RING finger domain, C3HC4 (zinc finger)"/>
    <property type="match status" value="3"/>
</dbReference>
<dbReference type="SUPFAM" id="SSF49599">
    <property type="entry name" value="TRAF domain-like"/>
    <property type="match status" value="3"/>
</dbReference>
<evidence type="ECO:0000256" key="2">
    <source>
        <dbReference type="ARBA" id="ARBA00022490"/>
    </source>
</evidence>
<evidence type="ECO:0000256" key="6">
    <source>
        <dbReference type="PROSITE-ProRule" id="PRU00207"/>
    </source>
</evidence>
<protein>
    <recommendedName>
        <fullName evidence="11">RING-type domain-containing protein</fullName>
    </recommendedName>
</protein>
<dbReference type="InterPro" id="IPR002083">
    <property type="entry name" value="MATH/TRAF_dom"/>
</dbReference>
<feature type="domain" description="TRAF-type" evidence="9">
    <location>
        <begin position="109"/>
        <end position="161"/>
    </location>
</feature>
<dbReference type="PhylomeDB" id="A0A0G4FAK7"/>
<keyword evidence="2" id="KW-0963">Cytoplasm</keyword>
<dbReference type="SUPFAM" id="SSF57850">
    <property type="entry name" value="RING/U-box"/>
    <property type="match status" value="1"/>
</dbReference>
<proteinExistence type="predicted"/>
<dbReference type="EMBL" id="CDMZ01000222">
    <property type="protein sequence ID" value="CEM09559.1"/>
    <property type="molecule type" value="Genomic_DNA"/>
</dbReference>
<dbReference type="GO" id="GO:0005737">
    <property type="term" value="C:cytoplasm"/>
    <property type="evidence" value="ECO:0007669"/>
    <property type="project" value="UniProtKB-SubCell"/>
</dbReference>
<keyword evidence="5 6" id="KW-0862">Zinc</keyword>
<feature type="domain" description="RING-type" evidence="8">
    <location>
        <begin position="26"/>
        <end position="66"/>
    </location>
</feature>
<dbReference type="PANTHER" id="PTHR10131:SF94">
    <property type="entry name" value="TNF RECEPTOR-ASSOCIATED FACTOR 4"/>
    <property type="match status" value="1"/>
</dbReference>
<dbReference type="CDD" id="cd00121">
    <property type="entry name" value="MATH"/>
    <property type="match status" value="1"/>
</dbReference>
<dbReference type="InterPro" id="IPR013083">
    <property type="entry name" value="Znf_RING/FYVE/PHD"/>
</dbReference>